<name>A0ABW3QNQ9_9BACT</name>
<keyword evidence="1" id="KW-0732">Signal</keyword>
<dbReference type="Proteomes" id="UP001597116">
    <property type="component" value="Unassembled WGS sequence"/>
</dbReference>
<gene>
    <name evidence="2" type="ORF">ACFQ4C_23650</name>
</gene>
<feature type="signal peptide" evidence="1">
    <location>
        <begin position="1"/>
        <end position="19"/>
    </location>
</feature>
<organism evidence="2 3">
    <name type="scientific">Larkinella insperata</name>
    <dbReference type="NCBI Taxonomy" id="332158"/>
    <lineage>
        <taxon>Bacteria</taxon>
        <taxon>Pseudomonadati</taxon>
        <taxon>Bacteroidota</taxon>
        <taxon>Cytophagia</taxon>
        <taxon>Cytophagales</taxon>
        <taxon>Spirosomataceae</taxon>
        <taxon>Larkinella</taxon>
    </lineage>
</organism>
<evidence type="ECO:0000313" key="3">
    <source>
        <dbReference type="Proteomes" id="UP001597116"/>
    </source>
</evidence>
<accession>A0ABW3QNQ9</accession>
<evidence type="ECO:0000256" key="1">
    <source>
        <dbReference type="SAM" id="SignalP"/>
    </source>
</evidence>
<dbReference type="EMBL" id="JBHTLP010000019">
    <property type="protein sequence ID" value="MFD1144140.1"/>
    <property type="molecule type" value="Genomic_DNA"/>
</dbReference>
<sequence length="142" mass="16123">MKPFQTSLLLFALIFAALACEPSCGCSPAPEKYSPLVGRWELSQIKYGMTGTVATPQQAGYTETLDYYADGTFRRLKNDREEENGSFRITQIENIAGFTEALYYQNKTYQPYRLQENTLLLYERAPNDGVIADGATYTYRKL</sequence>
<reference evidence="3" key="1">
    <citation type="journal article" date="2019" name="Int. J. Syst. Evol. Microbiol.">
        <title>The Global Catalogue of Microorganisms (GCM) 10K type strain sequencing project: providing services to taxonomists for standard genome sequencing and annotation.</title>
        <authorList>
            <consortium name="The Broad Institute Genomics Platform"/>
            <consortium name="The Broad Institute Genome Sequencing Center for Infectious Disease"/>
            <person name="Wu L."/>
            <person name="Ma J."/>
        </authorList>
    </citation>
    <scope>NUCLEOTIDE SEQUENCE [LARGE SCALE GENOMIC DNA]</scope>
    <source>
        <strain evidence="3">CCUG 55608</strain>
    </source>
</reference>
<evidence type="ECO:0000313" key="2">
    <source>
        <dbReference type="EMBL" id="MFD1144140.1"/>
    </source>
</evidence>
<feature type="chain" id="PRO_5046754374" description="Lipocalin-like domain-containing protein" evidence="1">
    <location>
        <begin position="20"/>
        <end position="142"/>
    </location>
</feature>
<comment type="caution">
    <text evidence="2">The sequence shown here is derived from an EMBL/GenBank/DDBJ whole genome shotgun (WGS) entry which is preliminary data.</text>
</comment>
<proteinExistence type="predicted"/>
<dbReference type="RefSeq" id="WP_265993343.1">
    <property type="nucleotide sequence ID" value="NZ_CP110973.1"/>
</dbReference>
<dbReference type="PROSITE" id="PS51257">
    <property type="entry name" value="PROKAR_LIPOPROTEIN"/>
    <property type="match status" value="1"/>
</dbReference>
<evidence type="ECO:0008006" key="4">
    <source>
        <dbReference type="Google" id="ProtNLM"/>
    </source>
</evidence>
<keyword evidence="3" id="KW-1185">Reference proteome</keyword>
<protein>
    <recommendedName>
        <fullName evidence="4">Lipocalin-like domain-containing protein</fullName>
    </recommendedName>
</protein>